<dbReference type="InterPro" id="IPR020845">
    <property type="entry name" value="AMP-binding_CS"/>
</dbReference>
<evidence type="ECO:0000259" key="5">
    <source>
        <dbReference type="Pfam" id="PF13193"/>
    </source>
</evidence>
<reference evidence="6" key="3">
    <citation type="submission" date="2025-08" db="UniProtKB">
        <authorList>
            <consortium name="Ensembl"/>
        </authorList>
    </citation>
    <scope>IDENTIFICATION</scope>
</reference>
<evidence type="ECO:0000259" key="4">
    <source>
        <dbReference type="Pfam" id="PF00501"/>
    </source>
</evidence>
<dbReference type="STRING" id="7719.ENSCINP00000024060"/>
<organism evidence="6 7">
    <name type="scientific">Ciona intestinalis</name>
    <name type="common">Transparent sea squirt</name>
    <name type="synonym">Ascidia intestinalis</name>
    <dbReference type="NCBI Taxonomy" id="7719"/>
    <lineage>
        <taxon>Eukaryota</taxon>
        <taxon>Metazoa</taxon>
        <taxon>Chordata</taxon>
        <taxon>Tunicata</taxon>
        <taxon>Ascidiacea</taxon>
        <taxon>Phlebobranchia</taxon>
        <taxon>Cionidae</taxon>
        <taxon>Ciona</taxon>
    </lineage>
</organism>
<dbReference type="GeneTree" id="ENSGT00940000164794"/>
<reference evidence="7" key="1">
    <citation type="journal article" date="2002" name="Science">
        <title>The draft genome of Ciona intestinalis: insights into chordate and vertebrate origins.</title>
        <authorList>
            <person name="Dehal P."/>
            <person name="Satou Y."/>
            <person name="Campbell R.K."/>
            <person name="Chapman J."/>
            <person name="Degnan B."/>
            <person name="De Tomaso A."/>
            <person name="Davidson B."/>
            <person name="Di Gregorio A."/>
            <person name="Gelpke M."/>
            <person name="Goodstein D.M."/>
            <person name="Harafuji N."/>
            <person name="Hastings K.E."/>
            <person name="Ho I."/>
            <person name="Hotta K."/>
            <person name="Huang W."/>
            <person name="Kawashima T."/>
            <person name="Lemaire P."/>
            <person name="Martinez D."/>
            <person name="Meinertzhagen I.A."/>
            <person name="Necula S."/>
            <person name="Nonaka M."/>
            <person name="Putnam N."/>
            <person name="Rash S."/>
            <person name="Saiga H."/>
            <person name="Satake M."/>
            <person name="Terry A."/>
            <person name="Yamada L."/>
            <person name="Wang H.G."/>
            <person name="Awazu S."/>
            <person name="Azumi K."/>
            <person name="Boore J."/>
            <person name="Branno M."/>
            <person name="Chin-Bow S."/>
            <person name="DeSantis R."/>
            <person name="Doyle S."/>
            <person name="Francino P."/>
            <person name="Keys D.N."/>
            <person name="Haga S."/>
            <person name="Hayashi H."/>
            <person name="Hino K."/>
            <person name="Imai K.S."/>
            <person name="Inaba K."/>
            <person name="Kano S."/>
            <person name="Kobayashi K."/>
            <person name="Kobayashi M."/>
            <person name="Lee B.I."/>
            <person name="Makabe K.W."/>
            <person name="Manohar C."/>
            <person name="Matassi G."/>
            <person name="Medina M."/>
            <person name="Mochizuki Y."/>
            <person name="Mount S."/>
            <person name="Morishita T."/>
            <person name="Miura S."/>
            <person name="Nakayama A."/>
            <person name="Nishizaka S."/>
            <person name="Nomoto H."/>
            <person name="Ohta F."/>
            <person name="Oishi K."/>
            <person name="Rigoutsos I."/>
            <person name="Sano M."/>
            <person name="Sasaki A."/>
            <person name="Sasakura Y."/>
            <person name="Shoguchi E."/>
            <person name="Shin-i T."/>
            <person name="Spagnuolo A."/>
            <person name="Stainier D."/>
            <person name="Suzuki M.M."/>
            <person name="Tassy O."/>
            <person name="Takatori N."/>
            <person name="Tokuoka M."/>
            <person name="Yagi K."/>
            <person name="Yoshizaki F."/>
            <person name="Wada S."/>
            <person name="Zhang C."/>
            <person name="Hyatt P.D."/>
            <person name="Larimer F."/>
            <person name="Detter C."/>
            <person name="Doggett N."/>
            <person name="Glavina T."/>
            <person name="Hawkins T."/>
            <person name="Richardson P."/>
            <person name="Lucas S."/>
            <person name="Kohara Y."/>
            <person name="Levine M."/>
            <person name="Satoh N."/>
            <person name="Rokhsar D.S."/>
        </authorList>
    </citation>
    <scope>NUCLEOTIDE SEQUENCE [LARGE SCALE GENOMIC DNA]</scope>
</reference>
<keyword evidence="2" id="KW-0436">Ligase</keyword>
<dbReference type="InterPro" id="IPR000873">
    <property type="entry name" value="AMP-dep_synth/lig_dom"/>
</dbReference>
<dbReference type="SUPFAM" id="SSF56801">
    <property type="entry name" value="Acetyl-CoA synthetase-like"/>
    <property type="match status" value="1"/>
</dbReference>
<dbReference type="PROSITE" id="PS00455">
    <property type="entry name" value="AMP_BINDING"/>
    <property type="match status" value="1"/>
</dbReference>
<dbReference type="InterPro" id="IPR025110">
    <property type="entry name" value="AMP-bd_C"/>
</dbReference>
<dbReference type="GO" id="GO:0006629">
    <property type="term" value="P:lipid metabolic process"/>
    <property type="evidence" value="ECO:0007669"/>
    <property type="project" value="UniProtKB-KW"/>
</dbReference>
<sequence length="485" mass="53948">YTFSQVHDNSIKYANLLIKLGIGNGDVIALCCGNCAEYLMLLLAAAELGVSVTTCNPKHTQSEMIHQFNVVAPKLVIADSNIVEKLEHVSEAVTAIKKIATLGKHEKYICLRQSLNQESSYTYKYVPVTSKRDISNTPFVLPFSSGTTGKPKAVQHSQAIYTAYTLLWSATLKLPNHGICYCIVPMFHMFGMVTSLSAITQGCKLIVGTKFEASSSLAAIEKYKITHAPLVPPMVIAFSKENLQKYDLSSMEYILSAAAPLPVKVGDNLRELWKTVKINQCYGMSEAAPLSGCLEPDCPKESVGRLAFNLQVKVVDVKTGKELGPNLDGELRYKGPQVFMGYYNAPEATRNSFDEDNWFRSGDIGHYDERGYIYIVDRLKDLIKYKGFFKRQVSPAEIERVLFENPKIADAAVFGVPDNEAGELPRAFIVKRKESLTASEVHEYLKDRLSSYKQLRGGIIFRDSIPKAQSGKVIRRSLRSVESKL</sequence>
<dbReference type="PANTHER" id="PTHR24096">
    <property type="entry name" value="LONG-CHAIN-FATTY-ACID--COA LIGASE"/>
    <property type="match status" value="1"/>
</dbReference>
<dbReference type="GO" id="GO:0016405">
    <property type="term" value="F:CoA-ligase activity"/>
    <property type="evidence" value="ECO:0000318"/>
    <property type="project" value="GO_Central"/>
</dbReference>
<dbReference type="InParanoid" id="F6UGQ7"/>
<evidence type="ECO:0008006" key="8">
    <source>
        <dbReference type="Google" id="ProtNLM"/>
    </source>
</evidence>
<proteinExistence type="inferred from homology"/>
<evidence type="ECO:0000256" key="3">
    <source>
        <dbReference type="ARBA" id="ARBA00023098"/>
    </source>
</evidence>
<evidence type="ECO:0000313" key="7">
    <source>
        <dbReference type="Proteomes" id="UP000008144"/>
    </source>
</evidence>
<dbReference type="AlphaFoldDB" id="F6UGQ7"/>
<dbReference type="Ensembl" id="ENSCINT00000024306.2">
    <property type="protein sequence ID" value="ENSCINP00000024060.2"/>
    <property type="gene ID" value="ENSCING00000013016.2"/>
</dbReference>
<dbReference type="Gene3D" id="2.30.38.10">
    <property type="entry name" value="Luciferase, Domain 3"/>
    <property type="match status" value="1"/>
</dbReference>
<dbReference type="InterPro" id="IPR045851">
    <property type="entry name" value="AMP-bd_C_sf"/>
</dbReference>
<dbReference type="Gene3D" id="3.40.50.980">
    <property type="match status" value="2"/>
</dbReference>
<comment type="similarity">
    <text evidence="1">Belongs to the ATP-dependent AMP-binding enzyme family.</text>
</comment>
<dbReference type="Proteomes" id="UP000008144">
    <property type="component" value="Chromosome 9"/>
</dbReference>
<dbReference type="PANTHER" id="PTHR24096:SF149">
    <property type="entry name" value="AMP-BINDING DOMAIN-CONTAINING PROTEIN-RELATED"/>
    <property type="match status" value="1"/>
</dbReference>
<feature type="domain" description="AMP-dependent synthetase/ligase" evidence="4">
    <location>
        <begin position="1"/>
        <end position="343"/>
    </location>
</feature>
<keyword evidence="7" id="KW-1185">Reference proteome</keyword>
<dbReference type="FunFam" id="3.30.300.30:FF:000007">
    <property type="entry name" value="4-coumarate--CoA ligase 2"/>
    <property type="match status" value="1"/>
</dbReference>
<protein>
    <recommendedName>
        <fullName evidence="8">Acyl-coa synthetase</fullName>
    </recommendedName>
</protein>
<dbReference type="EMBL" id="EAAA01002949">
    <property type="status" value="NOT_ANNOTATED_CDS"/>
    <property type="molecule type" value="Genomic_DNA"/>
</dbReference>
<dbReference type="Pfam" id="PF13193">
    <property type="entry name" value="AMP-binding_C"/>
    <property type="match status" value="1"/>
</dbReference>
<evidence type="ECO:0000256" key="1">
    <source>
        <dbReference type="ARBA" id="ARBA00006432"/>
    </source>
</evidence>
<feature type="domain" description="AMP-binding enzyme C-terminal" evidence="5">
    <location>
        <begin position="397"/>
        <end position="472"/>
    </location>
</feature>
<reference evidence="6" key="2">
    <citation type="journal article" date="2008" name="Genome Biol.">
        <title>Improved genome assembly and evidence-based global gene model set for the chordate Ciona intestinalis: new insight into intron and operon populations.</title>
        <authorList>
            <person name="Satou Y."/>
            <person name="Mineta K."/>
            <person name="Ogasawara M."/>
            <person name="Sasakura Y."/>
            <person name="Shoguchi E."/>
            <person name="Ueno K."/>
            <person name="Yamada L."/>
            <person name="Matsumoto J."/>
            <person name="Wasserscheid J."/>
            <person name="Dewar K."/>
            <person name="Wiley G.B."/>
            <person name="Macmil S.L."/>
            <person name="Roe B.A."/>
            <person name="Zeller R.W."/>
            <person name="Hastings K.E."/>
            <person name="Lemaire P."/>
            <person name="Lindquist E."/>
            <person name="Endo T."/>
            <person name="Hotta K."/>
            <person name="Inaba K."/>
        </authorList>
    </citation>
    <scope>NUCLEOTIDE SEQUENCE [LARGE SCALE GENOMIC DNA]</scope>
    <source>
        <strain evidence="6">wild type</strain>
    </source>
</reference>
<dbReference type="Pfam" id="PF00501">
    <property type="entry name" value="AMP-binding"/>
    <property type="match status" value="1"/>
</dbReference>
<accession>F6UGQ7</accession>
<dbReference type="OMA" id="PRIEDTK"/>
<name>F6UGQ7_CIOIN</name>
<evidence type="ECO:0000313" key="6">
    <source>
        <dbReference type="Ensembl" id="ENSCINP00000024060.2"/>
    </source>
</evidence>
<reference evidence="6" key="4">
    <citation type="submission" date="2025-09" db="UniProtKB">
        <authorList>
            <consortium name="Ensembl"/>
        </authorList>
    </citation>
    <scope>IDENTIFICATION</scope>
</reference>
<evidence type="ECO:0000256" key="2">
    <source>
        <dbReference type="ARBA" id="ARBA00022598"/>
    </source>
</evidence>
<dbReference type="Gene3D" id="3.30.300.30">
    <property type="match status" value="1"/>
</dbReference>
<keyword evidence="3" id="KW-0443">Lipid metabolism</keyword>